<dbReference type="Proteomes" id="UP000712600">
    <property type="component" value="Unassembled WGS sequence"/>
</dbReference>
<feature type="region of interest" description="Disordered" evidence="1">
    <location>
        <begin position="52"/>
        <end position="85"/>
    </location>
</feature>
<dbReference type="AlphaFoldDB" id="A0A8S9PGD4"/>
<comment type="caution">
    <text evidence="2">The sequence shown here is derived from an EMBL/GenBank/DDBJ whole genome shotgun (WGS) entry which is preliminary data.</text>
</comment>
<feature type="compositionally biased region" description="Basic residues" evidence="1">
    <location>
        <begin position="1"/>
        <end position="16"/>
    </location>
</feature>
<evidence type="ECO:0000313" key="3">
    <source>
        <dbReference type="Proteomes" id="UP000712600"/>
    </source>
</evidence>
<accession>A0A8S9PGD4</accession>
<sequence length="85" mass="9249">MLSKLPKTHVKPKAHRGPQSTNVKRSKLNLASPDVESSVSLALGFSLIPAPSKSDSGFLQKQHAARELDSGQLPSGRMQNPNRYQ</sequence>
<name>A0A8S9PGD4_BRACR</name>
<gene>
    <name evidence="2" type="ORF">F2Q69_00006956</name>
</gene>
<proteinExistence type="predicted"/>
<dbReference type="EMBL" id="QGKX02001521">
    <property type="protein sequence ID" value="KAF3514489.1"/>
    <property type="molecule type" value="Genomic_DNA"/>
</dbReference>
<organism evidence="2 3">
    <name type="scientific">Brassica cretica</name>
    <name type="common">Mustard</name>
    <dbReference type="NCBI Taxonomy" id="69181"/>
    <lineage>
        <taxon>Eukaryota</taxon>
        <taxon>Viridiplantae</taxon>
        <taxon>Streptophyta</taxon>
        <taxon>Embryophyta</taxon>
        <taxon>Tracheophyta</taxon>
        <taxon>Spermatophyta</taxon>
        <taxon>Magnoliopsida</taxon>
        <taxon>eudicotyledons</taxon>
        <taxon>Gunneridae</taxon>
        <taxon>Pentapetalae</taxon>
        <taxon>rosids</taxon>
        <taxon>malvids</taxon>
        <taxon>Brassicales</taxon>
        <taxon>Brassicaceae</taxon>
        <taxon>Brassiceae</taxon>
        <taxon>Brassica</taxon>
    </lineage>
</organism>
<protein>
    <submittedName>
        <fullName evidence="2">Uncharacterized protein</fullName>
    </submittedName>
</protein>
<feature type="region of interest" description="Disordered" evidence="1">
    <location>
        <begin position="1"/>
        <end position="32"/>
    </location>
</feature>
<evidence type="ECO:0000313" key="2">
    <source>
        <dbReference type="EMBL" id="KAF3514489.1"/>
    </source>
</evidence>
<reference evidence="2" key="1">
    <citation type="submission" date="2019-12" db="EMBL/GenBank/DDBJ databases">
        <title>Genome sequencing and annotation of Brassica cretica.</title>
        <authorList>
            <person name="Studholme D.J."/>
            <person name="Sarris P."/>
        </authorList>
    </citation>
    <scope>NUCLEOTIDE SEQUENCE</scope>
    <source>
        <strain evidence="2">PFS-109/04</strain>
        <tissue evidence="2">Leaf</tissue>
    </source>
</reference>
<evidence type="ECO:0000256" key="1">
    <source>
        <dbReference type="SAM" id="MobiDB-lite"/>
    </source>
</evidence>